<dbReference type="SMART" id="SM00355">
    <property type="entry name" value="ZnF_C2H2"/>
    <property type="match status" value="3"/>
</dbReference>
<dbReference type="InterPro" id="IPR050457">
    <property type="entry name" value="ZnFinger_BTB_dom_contain"/>
</dbReference>
<evidence type="ECO:0000259" key="11">
    <source>
        <dbReference type="PROSITE" id="PS50157"/>
    </source>
</evidence>
<dbReference type="FunFam" id="3.30.160.60:FF:000446">
    <property type="entry name" value="Zinc finger protein"/>
    <property type="match status" value="1"/>
</dbReference>
<sequence length="154" mass="17445">MPDADRPYRCWNCGKLYTHKSTLKRHRETVCGKIRNTNGKWKCLRCPRSYRSEGNLERHLRYECGVARQFSCILCNRKFTQHSSLVRHIKKLHGESFGGGGGGAGAAGNPIPQDYQSVNNTASCHSEVKKSEETKVRRCFVSETSISPNCRLLL</sequence>
<dbReference type="GO" id="GO:0000978">
    <property type="term" value="F:RNA polymerase II cis-regulatory region sequence-specific DNA binding"/>
    <property type="evidence" value="ECO:0007669"/>
    <property type="project" value="TreeGrafter"/>
</dbReference>
<evidence type="ECO:0000256" key="1">
    <source>
        <dbReference type="ARBA" id="ARBA00004123"/>
    </source>
</evidence>
<organism evidence="12">
    <name type="scientific">Apis cerana</name>
    <name type="common">Indian honeybee</name>
    <dbReference type="NCBI Taxonomy" id="7461"/>
    <lineage>
        <taxon>Eukaryota</taxon>
        <taxon>Metazoa</taxon>
        <taxon>Ecdysozoa</taxon>
        <taxon>Arthropoda</taxon>
        <taxon>Hexapoda</taxon>
        <taxon>Insecta</taxon>
        <taxon>Pterygota</taxon>
        <taxon>Neoptera</taxon>
        <taxon>Endopterygota</taxon>
        <taxon>Hymenoptera</taxon>
        <taxon>Apocrita</taxon>
        <taxon>Aculeata</taxon>
        <taxon>Apoidea</taxon>
        <taxon>Anthophila</taxon>
        <taxon>Apidae</taxon>
        <taxon>Apis</taxon>
    </lineage>
</organism>
<accession>V9IIF7</accession>
<keyword evidence="2" id="KW-0479">Metal-binding</keyword>
<comment type="subcellular location">
    <subcellularLocation>
        <location evidence="1">Nucleus</location>
    </subcellularLocation>
</comment>
<keyword evidence="6" id="KW-0805">Transcription regulation</keyword>
<keyword evidence="9" id="KW-0539">Nucleus</keyword>
<evidence type="ECO:0000256" key="3">
    <source>
        <dbReference type="ARBA" id="ARBA00022737"/>
    </source>
</evidence>
<keyword evidence="7" id="KW-0238">DNA-binding</keyword>
<feature type="domain" description="C2H2-type" evidence="11">
    <location>
        <begin position="70"/>
        <end position="93"/>
    </location>
</feature>
<evidence type="ECO:0000256" key="2">
    <source>
        <dbReference type="ARBA" id="ARBA00022723"/>
    </source>
</evidence>
<name>V9IIF7_APICE</name>
<dbReference type="Pfam" id="PF00096">
    <property type="entry name" value="zf-C2H2"/>
    <property type="match status" value="3"/>
</dbReference>
<dbReference type="PANTHER" id="PTHR46105:SF5">
    <property type="entry name" value="ZINC FINGER AND BTB DOMAIN-CONTAINING PROTEIN 44 ISOFORM X1"/>
    <property type="match status" value="1"/>
</dbReference>
<dbReference type="InterPro" id="IPR013087">
    <property type="entry name" value="Znf_C2H2_type"/>
</dbReference>
<dbReference type="GO" id="GO:0000981">
    <property type="term" value="F:DNA-binding transcription factor activity, RNA polymerase II-specific"/>
    <property type="evidence" value="ECO:0007669"/>
    <property type="project" value="TreeGrafter"/>
</dbReference>
<dbReference type="Gene3D" id="3.30.160.60">
    <property type="entry name" value="Classic Zinc Finger"/>
    <property type="match status" value="2"/>
</dbReference>
<dbReference type="InterPro" id="IPR036236">
    <property type="entry name" value="Znf_C2H2_sf"/>
</dbReference>
<evidence type="ECO:0000256" key="10">
    <source>
        <dbReference type="PROSITE-ProRule" id="PRU00042"/>
    </source>
</evidence>
<keyword evidence="8" id="KW-0804">Transcription</keyword>
<evidence type="ECO:0000256" key="5">
    <source>
        <dbReference type="ARBA" id="ARBA00022833"/>
    </source>
</evidence>
<keyword evidence="5" id="KW-0862">Zinc</keyword>
<proteinExistence type="evidence at transcript level"/>
<evidence type="ECO:0000256" key="6">
    <source>
        <dbReference type="ARBA" id="ARBA00023015"/>
    </source>
</evidence>
<protein>
    <submittedName>
        <fullName evidence="12">AML1-EVI-1 fusion protein</fullName>
    </submittedName>
</protein>
<reference evidence="12" key="1">
    <citation type="submission" date="2011-11" db="EMBL/GenBank/DDBJ databases">
        <title>Decoding the brain transcriptome of the Eastern honeybee (Apis cerana) based on pyrosequencing.</title>
        <authorList>
            <person name="Sun L."/>
            <person name="Zheng H."/>
            <person name="Wang Y."/>
            <person name="Xie X."/>
            <person name="Zhu Y."/>
            <person name="Gu W."/>
            <person name="Wang S."/>
        </authorList>
    </citation>
    <scope>NUCLEOTIDE SEQUENCE</scope>
    <source>
        <tissue evidence="12">Brain</tissue>
    </source>
</reference>
<gene>
    <name evidence="12" type="ORF">ACCB08114</name>
</gene>
<evidence type="ECO:0000256" key="7">
    <source>
        <dbReference type="ARBA" id="ARBA00023125"/>
    </source>
</evidence>
<dbReference type="AlphaFoldDB" id="V9IIF7"/>
<keyword evidence="4 10" id="KW-0863">Zinc-finger</keyword>
<dbReference type="PANTHER" id="PTHR46105">
    <property type="entry name" value="AGAP004733-PA"/>
    <property type="match status" value="1"/>
</dbReference>
<keyword evidence="3" id="KW-0677">Repeat</keyword>
<dbReference type="EMBL" id="JR046893">
    <property type="protein sequence ID" value="AEY60276.1"/>
    <property type="molecule type" value="mRNA"/>
</dbReference>
<dbReference type="PROSITE" id="PS00028">
    <property type="entry name" value="ZINC_FINGER_C2H2_1"/>
    <property type="match status" value="1"/>
</dbReference>
<evidence type="ECO:0000256" key="4">
    <source>
        <dbReference type="ARBA" id="ARBA00022771"/>
    </source>
</evidence>
<evidence type="ECO:0000313" key="12">
    <source>
        <dbReference type="EMBL" id="AEY60276.1"/>
    </source>
</evidence>
<feature type="domain" description="C2H2-type" evidence="11">
    <location>
        <begin position="8"/>
        <end position="35"/>
    </location>
</feature>
<dbReference type="GO" id="GO:0005634">
    <property type="term" value="C:nucleus"/>
    <property type="evidence" value="ECO:0007669"/>
    <property type="project" value="UniProtKB-SubCell"/>
</dbReference>
<dbReference type="GO" id="GO:0008270">
    <property type="term" value="F:zinc ion binding"/>
    <property type="evidence" value="ECO:0007669"/>
    <property type="project" value="UniProtKB-KW"/>
</dbReference>
<evidence type="ECO:0000256" key="8">
    <source>
        <dbReference type="ARBA" id="ARBA00023163"/>
    </source>
</evidence>
<dbReference type="SUPFAM" id="SSF57667">
    <property type="entry name" value="beta-beta-alpha zinc fingers"/>
    <property type="match status" value="2"/>
</dbReference>
<evidence type="ECO:0000256" key="9">
    <source>
        <dbReference type="ARBA" id="ARBA00023242"/>
    </source>
</evidence>
<dbReference type="PROSITE" id="PS50157">
    <property type="entry name" value="ZINC_FINGER_C2H2_2"/>
    <property type="match status" value="2"/>
</dbReference>